<dbReference type="RefSeq" id="WP_286004229.1">
    <property type="nucleotide sequence ID" value="NZ_JASVEJ010000012.1"/>
</dbReference>
<accession>A0ABT7LWT3</accession>
<protein>
    <submittedName>
        <fullName evidence="2">Uncharacterized protein</fullName>
    </submittedName>
</protein>
<feature type="compositionally biased region" description="Low complexity" evidence="1">
    <location>
        <begin position="48"/>
        <end position="57"/>
    </location>
</feature>
<feature type="non-terminal residue" evidence="2">
    <location>
        <position position="1"/>
    </location>
</feature>
<name>A0ABT7LWT3_9CYAN</name>
<evidence type="ECO:0000313" key="3">
    <source>
        <dbReference type="Proteomes" id="UP001230986"/>
    </source>
</evidence>
<dbReference type="Proteomes" id="UP001230986">
    <property type="component" value="Unassembled WGS sequence"/>
</dbReference>
<proteinExistence type="predicted"/>
<dbReference type="EMBL" id="JASVEJ010000012">
    <property type="protein sequence ID" value="MDL5056486.1"/>
    <property type="molecule type" value="Genomic_DNA"/>
</dbReference>
<sequence length="69" mass="7747">QSSEFLVGRQLPELIVTKFSYLFFPQLLTPNSQFPSAPIPHLLISPSSSSPNSLFFPYAKTPQPKRLRG</sequence>
<organism evidence="2 3">
    <name type="scientific">Geitlerinema calcuttense NRMC-F 0142</name>
    <dbReference type="NCBI Taxonomy" id="2922238"/>
    <lineage>
        <taxon>Bacteria</taxon>
        <taxon>Bacillati</taxon>
        <taxon>Cyanobacteriota</taxon>
        <taxon>Cyanophyceae</taxon>
        <taxon>Geitlerinematales</taxon>
        <taxon>Geitlerinemataceae</taxon>
        <taxon>Geitlerinema</taxon>
    </lineage>
</organism>
<feature type="region of interest" description="Disordered" evidence="1">
    <location>
        <begin position="48"/>
        <end position="69"/>
    </location>
</feature>
<evidence type="ECO:0000313" key="2">
    <source>
        <dbReference type="EMBL" id="MDL5056486.1"/>
    </source>
</evidence>
<keyword evidence="3" id="KW-1185">Reference proteome</keyword>
<comment type="caution">
    <text evidence="2">The sequence shown here is derived from an EMBL/GenBank/DDBJ whole genome shotgun (WGS) entry which is preliminary data.</text>
</comment>
<evidence type="ECO:0000256" key="1">
    <source>
        <dbReference type="SAM" id="MobiDB-lite"/>
    </source>
</evidence>
<gene>
    <name evidence="2" type="ORF">QQ055_03250</name>
</gene>
<reference evidence="2 3" key="1">
    <citation type="submission" date="2023-06" db="EMBL/GenBank/DDBJ databases">
        <title>Whole genome sequence of Oscillatoria calcuttensis NRMC-F 0142.</title>
        <authorList>
            <person name="Shakena Fathima T."/>
            <person name="Muralitharan G."/>
            <person name="Thajuddin N."/>
        </authorList>
    </citation>
    <scope>NUCLEOTIDE SEQUENCE [LARGE SCALE GENOMIC DNA]</scope>
    <source>
        <strain evidence="2 3">NRMC-F 0142</strain>
    </source>
</reference>